<dbReference type="EMBL" id="JAMKFB020000016">
    <property type="protein sequence ID" value="KAL0172798.1"/>
    <property type="molecule type" value="Genomic_DNA"/>
</dbReference>
<accession>A0ABD0PFE2</accession>
<dbReference type="InterPro" id="IPR039895">
    <property type="entry name" value="COBL-like"/>
</dbReference>
<proteinExistence type="predicted"/>
<evidence type="ECO:0000256" key="1">
    <source>
        <dbReference type="SAM" id="MobiDB-lite"/>
    </source>
</evidence>
<protein>
    <submittedName>
        <fullName evidence="2">Uncharacterized protein</fullName>
    </submittedName>
</protein>
<comment type="caution">
    <text evidence="2">The sequence shown here is derived from an EMBL/GenBank/DDBJ whole genome shotgun (WGS) entry which is preliminary data.</text>
</comment>
<name>A0ABD0PFE2_CIRMR</name>
<dbReference type="PANTHER" id="PTHR47008">
    <property type="entry name" value="PROTEIN CORDON-BLEU"/>
    <property type="match status" value="1"/>
</dbReference>
<sequence length="57" mass="5960">GMSVVASGPCVETRPSTLGQSQSVMNISKMSPKVELKKRRAPAPPPAPTQTVPLTSQ</sequence>
<feature type="region of interest" description="Disordered" evidence="1">
    <location>
        <begin position="1"/>
        <end position="57"/>
    </location>
</feature>
<reference evidence="2 3" key="1">
    <citation type="submission" date="2024-05" db="EMBL/GenBank/DDBJ databases">
        <title>Genome sequencing and assembly of Indian major carp, Cirrhinus mrigala (Hamilton, 1822).</title>
        <authorList>
            <person name="Mohindra V."/>
            <person name="Chowdhury L.M."/>
            <person name="Lal K."/>
            <person name="Jena J.K."/>
        </authorList>
    </citation>
    <scope>NUCLEOTIDE SEQUENCE [LARGE SCALE GENOMIC DNA]</scope>
    <source>
        <strain evidence="2">CM1030</strain>
        <tissue evidence="2">Blood</tissue>
    </source>
</reference>
<keyword evidence="3" id="KW-1185">Reference proteome</keyword>
<gene>
    <name evidence="2" type="ORF">M9458_033109</name>
</gene>
<evidence type="ECO:0000313" key="3">
    <source>
        <dbReference type="Proteomes" id="UP001529510"/>
    </source>
</evidence>
<feature type="compositionally biased region" description="Polar residues" evidence="1">
    <location>
        <begin position="14"/>
        <end position="29"/>
    </location>
</feature>
<dbReference type="AlphaFoldDB" id="A0ABD0PFE2"/>
<feature type="non-terminal residue" evidence="2">
    <location>
        <position position="1"/>
    </location>
</feature>
<dbReference type="PANTHER" id="PTHR47008:SF1">
    <property type="entry name" value="PROTEIN CORDON-BLEU"/>
    <property type="match status" value="1"/>
</dbReference>
<evidence type="ECO:0000313" key="2">
    <source>
        <dbReference type="EMBL" id="KAL0172798.1"/>
    </source>
</evidence>
<organism evidence="2 3">
    <name type="scientific">Cirrhinus mrigala</name>
    <name type="common">Mrigala</name>
    <dbReference type="NCBI Taxonomy" id="683832"/>
    <lineage>
        <taxon>Eukaryota</taxon>
        <taxon>Metazoa</taxon>
        <taxon>Chordata</taxon>
        <taxon>Craniata</taxon>
        <taxon>Vertebrata</taxon>
        <taxon>Euteleostomi</taxon>
        <taxon>Actinopterygii</taxon>
        <taxon>Neopterygii</taxon>
        <taxon>Teleostei</taxon>
        <taxon>Ostariophysi</taxon>
        <taxon>Cypriniformes</taxon>
        <taxon>Cyprinidae</taxon>
        <taxon>Labeoninae</taxon>
        <taxon>Labeonini</taxon>
        <taxon>Cirrhinus</taxon>
    </lineage>
</organism>
<feature type="non-terminal residue" evidence="2">
    <location>
        <position position="57"/>
    </location>
</feature>
<dbReference type="Proteomes" id="UP001529510">
    <property type="component" value="Unassembled WGS sequence"/>
</dbReference>